<dbReference type="Proteomes" id="UP000805193">
    <property type="component" value="Unassembled WGS sequence"/>
</dbReference>
<evidence type="ECO:0000313" key="2">
    <source>
        <dbReference type="Proteomes" id="UP000805193"/>
    </source>
</evidence>
<keyword evidence="2" id="KW-1185">Reference proteome</keyword>
<protein>
    <submittedName>
        <fullName evidence="1">Uncharacterized protein</fullName>
    </submittedName>
</protein>
<organism evidence="1 2">
    <name type="scientific">Ixodes persulcatus</name>
    <name type="common">Taiga tick</name>
    <dbReference type="NCBI Taxonomy" id="34615"/>
    <lineage>
        <taxon>Eukaryota</taxon>
        <taxon>Metazoa</taxon>
        <taxon>Ecdysozoa</taxon>
        <taxon>Arthropoda</taxon>
        <taxon>Chelicerata</taxon>
        <taxon>Arachnida</taxon>
        <taxon>Acari</taxon>
        <taxon>Parasitiformes</taxon>
        <taxon>Ixodida</taxon>
        <taxon>Ixodoidea</taxon>
        <taxon>Ixodidae</taxon>
        <taxon>Ixodinae</taxon>
        <taxon>Ixodes</taxon>
    </lineage>
</organism>
<comment type="caution">
    <text evidence="1">The sequence shown here is derived from an EMBL/GenBank/DDBJ whole genome shotgun (WGS) entry which is preliminary data.</text>
</comment>
<name>A0AC60P8V6_IXOPE</name>
<reference evidence="1 2" key="1">
    <citation type="journal article" date="2020" name="Cell">
        <title>Large-Scale Comparative Analyses of Tick Genomes Elucidate Their Genetic Diversity and Vector Capacities.</title>
        <authorList>
            <consortium name="Tick Genome and Microbiome Consortium (TIGMIC)"/>
            <person name="Jia N."/>
            <person name="Wang J."/>
            <person name="Shi W."/>
            <person name="Du L."/>
            <person name="Sun Y."/>
            <person name="Zhan W."/>
            <person name="Jiang J.F."/>
            <person name="Wang Q."/>
            <person name="Zhang B."/>
            <person name="Ji P."/>
            <person name="Bell-Sakyi L."/>
            <person name="Cui X.M."/>
            <person name="Yuan T.T."/>
            <person name="Jiang B.G."/>
            <person name="Yang W.F."/>
            <person name="Lam T.T."/>
            <person name="Chang Q.C."/>
            <person name="Ding S.J."/>
            <person name="Wang X.J."/>
            <person name="Zhu J.G."/>
            <person name="Ruan X.D."/>
            <person name="Zhao L."/>
            <person name="Wei J.T."/>
            <person name="Ye R.Z."/>
            <person name="Que T.C."/>
            <person name="Du C.H."/>
            <person name="Zhou Y.H."/>
            <person name="Cheng J.X."/>
            <person name="Dai P.F."/>
            <person name="Guo W.B."/>
            <person name="Han X.H."/>
            <person name="Huang E.J."/>
            <person name="Li L.F."/>
            <person name="Wei W."/>
            <person name="Gao Y.C."/>
            <person name="Liu J.Z."/>
            <person name="Shao H.Z."/>
            <person name="Wang X."/>
            <person name="Wang C.C."/>
            <person name="Yang T.C."/>
            <person name="Huo Q.B."/>
            <person name="Li W."/>
            <person name="Chen H.Y."/>
            <person name="Chen S.E."/>
            <person name="Zhou L.G."/>
            <person name="Ni X.B."/>
            <person name="Tian J.H."/>
            <person name="Sheng Y."/>
            <person name="Liu T."/>
            <person name="Pan Y.S."/>
            <person name="Xia L.Y."/>
            <person name="Li J."/>
            <person name="Zhao F."/>
            <person name="Cao W.C."/>
        </authorList>
    </citation>
    <scope>NUCLEOTIDE SEQUENCE [LARGE SCALE GENOMIC DNA]</scope>
    <source>
        <strain evidence="1">Iper-2018</strain>
    </source>
</reference>
<evidence type="ECO:0000313" key="1">
    <source>
        <dbReference type="EMBL" id="KAG0415927.1"/>
    </source>
</evidence>
<accession>A0AC60P8V6</accession>
<gene>
    <name evidence="1" type="ORF">HPB47_006900</name>
</gene>
<dbReference type="EMBL" id="JABSTQ010011008">
    <property type="protein sequence ID" value="KAG0415927.1"/>
    <property type="molecule type" value="Genomic_DNA"/>
</dbReference>
<sequence>MASDTELRKRGRGSAEEYEAVVDNQKVIVVKWYDNRSVTTASTFAGAQPVSTVMRWDRREKKTVQDCQSLGVPKNKQRDLLKFRLGIAEALCKQGKDLSSKKRGRPSGSL</sequence>
<proteinExistence type="predicted"/>